<gene>
    <name evidence="1" type="ORF">MAG551_01058</name>
</gene>
<dbReference type="Gene3D" id="2.40.160.100">
    <property type="match status" value="1"/>
</dbReference>
<comment type="caution">
    <text evidence="1">The sequence shown here is derived from an EMBL/GenBank/DDBJ whole genome shotgun (WGS) entry which is preliminary data.</text>
</comment>
<sequence>MYMSIDYWKMHADEAGYGLNGSGQVERLPSELGHEIDFFTSYAITKHLSVNMQGGFFFPGKYYREVRGDLLARGDLGQSPVLPKDKSGDPSDAFLMAVGFEFSF</sequence>
<dbReference type="InterPro" id="IPR053728">
    <property type="entry name" value="Alginate_Permeability_Chnl"/>
</dbReference>
<dbReference type="Proteomes" id="UP000722750">
    <property type="component" value="Unassembled WGS sequence"/>
</dbReference>
<protein>
    <submittedName>
        <fullName evidence="1">Uncharacterized protein</fullName>
    </submittedName>
</protein>
<organism evidence="1 2">
    <name type="scientific">Candidatus Scalindua arabica</name>
    <dbReference type="NCBI Taxonomy" id="1127984"/>
    <lineage>
        <taxon>Bacteria</taxon>
        <taxon>Pseudomonadati</taxon>
        <taxon>Planctomycetota</taxon>
        <taxon>Candidatus Brocadiia</taxon>
        <taxon>Candidatus Brocadiales</taxon>
        <taxon>Candidatus Scalinduaceae</taxon>
        <taxon>Candidatus Scalindua</taxon>
    </lineage>
</organism>
<proteinExistence type="predicted"/>
<dbReference type="AlphaFoldDB" id="A0A941W1S2"/>
<name>A0A941W1S2_9BACT</name>
<evidence type="ECO:0000313" key="2">
    <source>
        <dbReference type="Proteomes" id="UP000722750"/>
    </source>
</evidence>
<dbReference type="EMBL" id="JAANXD010000043">
    <property type="protein sequence ID" value="MBS1258005.1"/>
    <property type="molecule type" value="Genomic_DNA"/>
</dbReference>
<accession>A0A941W1S2</accession>
<evidence type="ECO:0000313" key="1">
    <source>
        <dbReference type="EMBL" id="MBS1258005.1"/>
    </source>
</evidence>
<reference evidence="1" key="1">
    <citation type="journal article" date="2021" name="ISME J.">
        <title>Fine-scale metabolic discontinuity in a stratified prokaryote microbiome of a Red Sea deep halocline.</title>
        <authorList>
            <person name="Michoud G."/>
            <person name="Ngugi D.K."/>
            <person name="Barozzi A."/>
            <person name="Merlino G."/>
            <person name="Calleja M.L."/>
            <person name="Delgado-Huertas A."/>
            <person name="Moran X.A.G."/>
            <person name="Daffonchio D."/>
        </authorList>
    </citation>
    <scope>NUCLEOTIDE SEQUENCE</scope>
    <source>
        <strain evidence="1">SuakinDeep_MAG55_1</strain>
    </source>
</reference>